<dbReference type="Gene3D" id="3.40.50.720">
    <property type="entry name" value="NAD(P)-binding Rossmann-like Domain"/>
    <property type="match status" value="1"/>
</dbReference>
<dbReference type="Pfam" id="PF04321">
    <property type="entry name" value="RmlD_sub_bind"/>
    <property type="match status" value="1"/>
</dbReference>
<dbReference type="InterPro" id="IPR029903">
    <property type="entry name" value="RmlD-like-bd"/>
</dbReference>
<dbReference type="UniPathway" id="UPA00124"/>
<reference evidence="4 5" key="1">
    <citation type="journal article" date="2016" name="Nat. Commun.">
        <title>Thousands of microbial genomes shed light on interconnected biogeochemical processes in an aquifer system.</title>
        <authorList>
            <person name="Anantharaman K."/>
            <person name="Brown C.T."/>
            <person name="Hug L.A."/>
            <person name="Sharon I."/>
            <person name="Castelle C.J."/>
            <person name="Probst A.J."/>
            <person name="Thomas B.C."/>
            <person name="Singh A."/>
            <person name="Wilkins M.J."/>
            <person name="Karaoz U."/>
            <person name="Brodie E.L."/>
            <person name="Williams K.H."/>
            <person name="Hubbard S.S."/>
            <person name="Banfield J.F."/>
        </authorList>
    </citation>
    <scope>NUCLEOTIDE SEQUENCE [LARGE SCALE GENOMIC DNA]</scope>
</reference>
<gene>
    <name evidence="4" type="ORF">A2840_02595</name>
</gene>
<comment type="similarity">
    <text evidence="1 2">Belongs to the dTDP-4-dehydrorhamnose reductase family.</text>
</comment>
<dbReference type="PANTHER" id="PTHR10491:SF4">
    <property type="entry name" value="METHIONINE ADENOSYLTRANSFERASE 2 SUBUNIT BETA"/>
    <property type="match status" value="1"/>
</dbReference>
<keyword evidence="2" id="KW-0560">Oxidoreductase</keyword>
<comment type="pathway">
    <text evidence="2">Carbohydrate biosynthesis; dTDP-L-rhamnose biosynthesis.</text>
</comment>
<name>A0A1G1Y1I7_9BACT</name>
<proteinExistence type="inferred from homology"/>
<dbReference type="Proteomes" id="UP000178385">
    <property type="component" value="Unassembled WGS sequence"/>
</dbReference>
<sequence length="296" mass="33214">MNIAVTGFSGLLGRTLQDCWRGNDTFIDMYHRHPVNMPNIQHVSLDLLDRKNMIQTLRQIHPNVIVHMAAMTHIDACELDKKQGKAGAVWNINVDATQAIGMYAAETGAHVVYLSTECVFDGEKDTYIEHAEKHPKNWYGKTKSEGENALLSLGIDLSIIRSVIAYSPMDSTTVFGKIVDAYKKDAQFPAVSDQFFMPTHAEDIIDAIEHITHNHLFGTFHIVPPEHITPLSFALEIGKHFGYDTSLVYGKTLEEYFGVERAKLRLKHACLDATLSQKVLGKSARTVQEVLRKLPK</sequence>
<evidence type="ECO:0000313" key="4">
    <source>
        <dbReference type="EMBL" id="OGY46203.1"/>
    </source>
</evidence>
<evidence type="ECO:0000313" key="5">
    <source>
        <dbReference type="Proteomes" id="UP000178385"/>
    </source>
</evidence>
<evidence type="ECO:0000259" key="3">
    <source>
        <dbReference type="Pfam" id="PF04321"/>
    </source>
</evidence>
<evidence type="ECO:0000256" key="2">
    <source>
        <dbReference type="RuleBase" id="RU364082"/>
    </source>
</evidence>
<organism evidence="4 5">
    <name type="scientific">Candidatus Buchananbacteria bacterium RIFCSPHIGHO2_01_FULL_47_11b</name>
    <dbReference type="NCBI Taxonomy" id="1797537"/>
    <lineage>
        <taxon>Bacteria</taxon>
        <taxon>Candidatus Buchananiibacteriota</taxon>
    </lineage>
</organism>
<protein>
    <recommendedName>
        <fullName evidence="2">dTDP-4-dehydrorhamnose reductase</fullName>
        <ecNumber evidence="2">1.1.1.133</ecNumber>
    </recommendedName>
</protein>
<dbReference type="InterPro" id="IPR036291">
    <property type="entry name" value="NAD(P)-bd_dom_sf"/>
</dbReference>
<dbReference type="InterPro" id="IPR005913">
    <property type="entry name" value="dTDP_dehydrorham_reduct"/>
</dbReference>
<comment type="function">
    <text evidence="2">Catalyzes the reduction of dTDP-6-deoxy-L-lyxo-4-hexulose to yield dTDP-L-rhamnose.</text>
</comment>
<dbReference type="PANTHER" id="PTHR10491">
    <property type="entry name" value="DTDP-4-DEHYDRORHAMNOSE REDUCTASE"/>
    <property type="match status" value="1"/>
</dbReference>
<dbReference type="EC" id="1.1.1.133" evidence="2"/>
<accession>A0A1G1Y1I7</accession>
<keyword evidence="2" id="KW-0521">NADP</keyword>
<dbReference type="GO" id="GO:0019305">
    <property type="term" value="P:dTDP-rhamnose biosynthetic process"/>
    <property type="evidence" value="ECO:0007669"/>
    <property type="project" value="UniProtKB-UniPathway"/>
</dbReference>
<dbReference type="SUPFAM" id="SSF51735">
    <property type="entry name" value="NAD(P)-binding Rossmann-fold domains"/>
    <property type="match status" value="1"/>
</dbReference>
<dbReference type="AlphaFoldDB" id="A0A1G1Y1I7"/>
<comment type="caution">
    <text evidence="4">The sequence shown here is derived from an EMBL/GenBank/DDBJ whole genome shotgun (WGS) entry which is preliminary data.</text>
</comment>
<feature type="domain" description="RmlD-like substrate binding" evidence="3">
    <location>
        <begin position="1"/>
        <end position="293"/>
    </location>
</feature>
<evidence type="ECO:0000256" key="1">
    <source>
        <dbReference type="ARBA" id="ARBA00010944"/>
    </source>
</evidence>
<dbReference type="GO" id="GO:0008831">
    <property type="term" value="F:dTDP-4-dehydrorhamnose reductase activity"/>
    <property type="evidence" value="ECO:0007669"/>
    <property type="project" value="UniProtKB-EC"/>
</dbReference>
<dbReference type="EMBL" id="MHIG01000035">
    <property type="protein sequence ID" value="OGY46203.1"/>
    <property type="molecule type" value="Genomic_DNA"/>
</dbReference>